<dbReference type="PANTHER" id="PTHR38339:SF1">
    <property type="entry name" value="TRANSGLUTAMINASE-LIKE DOMAIN-CONTAINING PROTEIN"/>
    <property type="match status" value="1"/>
</dbReference>
<dbReference type="Gene3D" id="3.10.620.30">
    <property type="match status" value="1"/>
</dbReference>
<protein>
    <submittedName>
        <fullName evidence="2">Transglutaminase family protein</fullName>
    </submittedName>
</protein>
<name>A0ABV6FWJ3_9BACT</name>
<organism evidence="2 3">
    <name type="scientific">Fontibacter flavus</name>
    <dbReference type="NCBI Taxonomy" id="654838"/>
    <lineage>
        <taxon>Bacteria</taxon>
        <taxon>Pseudomonadati</taxon>
        <taxon>Bacteroidota</taxon>
        <taxon>Cytophagia</taxon>
        <taxon>Cytophagales</taxon>
        <taxon>Cyclobacteriaceae</taxon>
        <taxon>Fontibacter</taxon>
    </lineage>
</organism>
<dbReference type="InterPro" id="IPR002931">
    <property type="entry name" value="Transglutaminase-like"/>
</dbReference>
<dbReference type="PANTHER" id="PTHR38339">
    <property type="entry name" value="TRANSGLUTAMINASE DOMAIN PROTEIN"/>
    <property type="match status" value="1"/>
</dbReference>
<dbReference type="Proteomes" id="UP001589797">
    <property type="component" value="Unassembled WGS sequence"/>
</dbReference>
<evidence type="ECO:0000259" key="1">
    <source>
        <dbReference type="SMART" id="SM00460"/>
    </source>
</evidence>
<gene>
    <name evidence="2" type="ORF">ACFFIP_16300</name>
</gene>
<sequence>MIKYAFRFAIILLGMLQACQQSGNDKSEENDKENIISSGKIPISEIEAGIKAYIDAETSKNDGFFLVNDERGDFKLKLVRVHTEYLSNLGPNKFFACVDLADEKGDVYDVDFFMEGEPGNMSVTETSLHKLNGRPYYTWKQVVDKTWRRVPVEKSTNDLMGIVEGEDAFEFYYQAKLPKITTSAKVWIPLAQSDDYQKVSYTLEKLPGKHRVLDEKEYGNKILLLELSPQDSEHEISIVYEVTRKEKGPYEEKGTDMQKYLEPNLLMPIGGRFSEIANEAIKGKENDNKLVQARALYDYIIDNMRYMKFGEYGTGNSVLACDSKTGNCTEFHSFFISLARSIDIPARFSIGASIPSERNEGGIDGYHCWAEFYAEGKWWPVDISEGNKYTALATYYFGRHPANRIELSQGRDLRVEPGPSTGPINFLAYPLMEVEGEAAYPLTTFSFQRKN</sequence>
<dbReference type="SMART" id="SM00460">
    <property type="entry name" value="TGc"/>
    <property type="match status" value="1"/>
</dbReference>
<dbReference type="PROSITE" id="PS51257">
    <property type="entry name" value="PROKAR_LIPOPROTEIN"/>
    <property type="match status" value="1"/>
</dbReference>
<comment type="caution">
    <text evidence="2">The sequence shown here is derived from an EMBL/GenBank/DDBJ whole genome shotgun (WGS) entry which is preliminary data.</text>
</comment>
<evidence type="ECO:0000313" key="3">
    <source>
        <dbReference type="Proteomes" id="UP001589797"/>
    </source>
</evidence>
<dbReference type="RefSeq" id="WP_382388770.1">
    <property type="nucleotide sequence ID" value="NZ_JBHLWI010000048.1"/>
</dbReference>
<dbReference type="Pfam" id="PF01841">
    <property type="entry name" value="Transglut_core"/>
    <property type="match status" value="1"/>
</dbReference>
<proteinExistence type="predicted"/>
<accession>A0ABV6FWJ3</accession>
<dbReference type="EMBL" id="JBHLWI010000048">
    <property type="protein sequence ID" value="MFC0264250.1"/>
    <property type="molecule type" value="Genomic_DNA"/>
</dbReference>
<evidence type="ECO:0000313" key="2">
    <source>
        <dbReference type="EMBL" id="MFC0264250.1"/>
    </source>
</evidence>
<feature type="domain" description="Transglutaminase-like" evidence="1">
    <location>
        <begin position="320"/>
        <end position="385"/>
    </location>
</feature>
<dbReference type="InterPro" id="IPR038765">
    <property type="entry name" value="Papain-like_cys_pep_sf"/>
</dbReference>
<reference evidence="2 3" key="1">
    <citation type="submission" date="2024-09" db="EMBL/GenBank/DDBJ databases">
        <authorList>
            <person name="Sun Q."/>
            <person name="Mori K."/>
        </authorList>
    </citation>
    <scope>NUCLEOTIDE SEQUENCE [LARGE SCALE GENOMIC DNA]</scope>
    <source>
        <strain evidence="2 3">CCM 7650</strain>
    </source>
</reference>
<dbReference type="SUPFAM" id="SSF54001">
    <property type="entry name" value="Cysteine proteinases"/>
    <property type="match status" value="1"/>
</dbReference>
<keyword evidence="3" id="KW-1185">Reference proteome</keyword>